<reference evidence="7 8" key="1">
    <citation type="journal article" date="2013" name="BMC Genomics">
        <title>Genomics-driven discovery of the pneumocandin biosynthetic gene cluster in the fungus Glarea lozoyensis.</title>
        <authorList>
            <person name="Chen L."/>
            <person name="Yue Q."/>
            <person name="Zhang X."/>
            <person name="Xiang M."/>
            <person name="Wang C."/>
            <person name="Li S."/>
            <person name="Che Y."/>
            <person name="Ortiz-Lopez F.J."/>
            <person name="Bills G.F."/>
            <person name="Liu X."/>
            <person name="An Z."/>
        </authorList>
    </citation>
    <scope>NUCLEOTIDE SEQUENCE [LARGE SCALE GENOMIC DNA]</scope>
    <source>
        <strain evidence="8">ATCC 20868 / MF5171</strain>
    </source>
</reference>
<dbReference type="RefSeq" id="XP_008088006.1">
    <property type="nucleotide sequence ID" value="XM_008089815.1"/>
</dbReference>
<organism evidence="7 8">
    <name type="scientific">Glarea lozoyensis (strain ATCC 20868 / MF5171)</name>
    <dbReference type="NCBI Taxonomy" id="1116229"/>
    <lineage>
        <taxon>Eukaryota</taxon>
        <taxon>Fungi</taxon>
        <taxon>Dikarya</taxon>
        <taxon>Ascomycota</taxon>
        <taxon>Pezizomycotina</taxon>
        <taxon>Leotiomycetes</taxon>
        <taxon>Helotiales</taxon>
        <taxon>Helotiaceae</taxon>
        <taxon>Glarea</taxon>
    </lineage>
</organism>
<dbReference type="KEGG" id="glz:GLAREA_11672"/>
<keyword evidence="2 4" id="KW-0479">Metal-binding</keyword>
<proteinExistence type="inferred from homology"/>
<dbReference type="AlphaFoldDB" id="S3CZ22"/>
<evidence type="ECO:0000256" key="4">
    <source>
        <dbReference type="PIRSR" id="PIRSR602401-1"/>
    </source>
</evidence>
<dbReference type="eggNOG" id="KOG0156">
    <property type="taxonomic scope" value="Eukaryota"/>
</dbReference>
<dbReference type="EMBL" id="KE145372">
    <property type="protein sequence ID" value="EPE25091.1"/>
    <property type="molecule type" value="Genomic_DNA"/>
</dbReference>
<evidence type="ECO:0000256" key="5">
    <source>
        <dbReference type="RuleBase" id="RU000461"/>
    </source>
</evidence>
<keyword evidence="5" id="KW-0503">Monooxygenase</keyword>
<evidence type="ECO:0000256" key="2">
    <source>
        <dbReference type="ARBA" id="ARBA00022723"/>
    </source>
</evidence>
<keyword evidence="8" id="KW-1185">Reference proteome</keyword>
<evidence type="ECO:0000256" key="6">
    <source>
        <dbReference type="SAM" id="Phobius"/>
    </source>
</evidence>
<comment type="cofactor">
    <cofactor evidence="1 4">
        <name>heme</name>
        <dbReference type="ChEBI" id="CHEBI:30413"/>
    </cofactor>
</comment>
<dbReference type="OrthoDB" id="1470350at2759"/>
<keyword evidence="3 4" id="KW-0408">Iron</keyword>
<keyword evidence="6" id="KW-1133">Transmembrane helix</keyword>
<protein>
    <submittedName>
        <fullName evidence="7">Cytochrome P450</fullName>
    </submittedName>
</protein>
<dbReference type="GeneID" id="19470713"/>
<name>S3CZ22_GLAL2</name>
<dbReference type="OMA" id="SWANPIR"/>
<dbReference type="PANTHER" id="PTHR24305">
    <property type="entry name" value="CYTOCHROME P450"/>
    <property type="match status" value="1"/>
</dbReference>
<dbReference type="GO" id="GO:0004497">
    <property type="term" value="F:monooxygenase activity"/>
    <property type="evidence" value="ECO:0007669"/>
    <property type="project" value="UniProtKB-KW"/>
</dbReference>
<gene>
    <name evidence="7" type="ORF">GLAREA_11672</name>
</gene>
<accession>S3CZ22</accession>
<dbReference type="Proteomes" id="UP000016922">
    <property type="component" value="Unassembled WGS sequence"/>
</dbReference>
<dbReference type="PANTHER" id="PTHR24305:SF156">
    <property type="entry name" value="P450, PUTATIVE (EUROFUNG)-RELATED"/>
    <property type="match status" value="1"/>
</dbReference>
<evidence type="ECO:0000313" key="8">
    <source>
        <dbReference type="Proteomes" id="UP000016922"/>
    </source>
</evidence>
<dbReference type="PRINTS" id="PR00463">
    <property type="entry name" value="EP450I"/>
</dbReference>
<evidence type="ECO:0000256" key="1">
    <source>
        <dbReference type="ARBA" id="ARBA00001971"/>
    </source>
</evidence>
<comment type="similarity">
    <text evidence="5">Belongs to the cytochrome P450 family.</text>
</comment>
<dbReference type="GO" id="GO:0016705">
    <property type="term" value="F:oxidoreductase activity, acting on paired donors, with incorporation or reduction of molecular oxygen"/>
    <property type="evidence" value="ECO:0007669"/>
    <property type="project" value="InterPro"/>
</dbReference>
<dbReference type="Gene3D" id="1.10.630.10">
    <property type="entry name" value="Cytochrome P450"/>
    <property type="match status" value="1"/>
</dbReference>
<dbReference type="HOGENOM" id="CLU_001570_14_2_1"/>
<dbReference type="InterPro" id="IPR050121">
    <property type="entry name" value="Cytochrome_P450_monoxygenase"/>
</dbReference>
<feature type="binding site" description="axial binding residue" evidence="4">
    <location>
        <position position="450"/>
    </location>
    <ligand>
        <name>heme</name>
        <dbReference type="ChEBI" id="CHEBI:30413"/>
    </ligand>
    <ligandPart>
        <name>Fe</name>
        <dbReference type="ChEBI" id="CHEBI:18248"/>
    </ligandPart>
</feature>
<dbReference type="SUPFAM" id="SSF48264">
    <property type="entry name" value="Cytochrome P450"/>
    <property type="match status" value="1"/>
</dbReference>
<evidence type="ECO:0000256" key="3">
    <source>
        <dbReference type="ARBA" id="ARBA00023004"/>
    </source>
</evidence>
<dbReference type="InterPro" id="IPR001128">
    <property type="entry name" value="Cyt_P450"/>
</dbReference>
<dbReference type="PROSITE" id="PS00086">
    <property type="entry name" value="CYTOCHROME_P450"/>
    <property type="match status" value="1"/>
</dbReference>
<dbReference type="InterPro" id="IPR002401">
    <property type="entry name" value="Cyt_P450_E_grp-I"/>
</dbReference>
<dbReference type="GO" id="GO:0005506">
    <property type="term" value="F:iron ion binding"/>
    <property type="evidence" value="ECO:0007669"/>
    <property type="project" value="InterPro"/>
</dbReference>
<dbReference type="Pfam" id="PF00067">
    <property type="entry name" value="p450"/>
    <property type="match status" value="2"/>
</dbReference>
<keyword evidence="6" id="KW-0812">Transmembrane</keyword>
<dbReference type="CDD" id="cd11062">
    <property type="entry name" value="CYP58-like"/>
    <property type="match status" value="1"/>
</dbReference>
<sequence length="501" mass="56157">MEFLSSKIADVQQSPLFYPLLTVSFVLLIHHVVYNVYFHPLAHIPGPIIARISPLWLWYHSYIGDEATVIDNLHEIYGPILLVSPYEVDISDPAAINPIYIAKGGFPKAPCYANFDIDGHKTIFSTTDPEYRSPRAKAVVGLFSTKAIKENEDKLYGCVDRMVSRLESEKKKGKVDILNLCRSLAVDAVSTHLFAQNYNGVSESGGTLSASAFVDTFVAVGRFFYLPNLLFLWLEWGTEKVLGDVNTATSFEVVEKFVEGLVDRAVPSKNGNYPGRLLEVGLSKDEVKVQCKDLIFAGTDSTGMNMATMCRQLVLNPEKYFLPTLLFLYRVNEFRYKRLYTELQTNNSLPESSIQEIQSLTYLSAVIRETLRISMANPTRLPHIVPSSGFNLQNTHIPAGTVVGCSGYSLHFNPKVFPEPHAFKPERWLENVTSEMNTSFFAWGAGNRACIARNLATTELYMAAERLILSRVLEGAKSEGEVEIFEWFNSCVKGEGIELVW</sequence>
<keyword evidence="4 5" id="KW-0349">Heme</keyword>
<keyword evidence="6" id="KW-0472">Membrane</keyword>
<dbReference type="PRINTS" id="PR00385">
    <property type="entry name" value="P450"/>
</dbReference>
<feature type="transmembrane region" description="Helical" evidence="6">
    <location>
        <begin position="16"/>
        <end position="37"/>
    </location>
</feature>
<evidence type="ECO:0000313" key="7">
    <source>
        <dbReference type="EMBL" id="EPE25091.1"/>
    </source>
</evidence>
<dbReference type="InterPro" id="IPR017972">
    <property type="entry name" value="Cyt_P450_CS"/>
</dbReference>
<dbReference type="InterPro" id="IPR036396">
    <property type="entry name" value="Cyt_P450_sf"/>
</dbReference>
<dbReference type="GO" id="GO:0020037">
    <property type="term" value="F:heme binding"/>
    <property type="evidence" value="ECO:0007669"/>
    <property type="project" value="InterPro"/>
</dbReference>
<keyword evidence="5" id="KW-0560">Oxidoreductase</keyword>